<dbReference type="Proteomes" id="UP000614200">
    <property type="component" value="Unassembled WGS sequence"/>
</dbReference>
<dbReference type="InterPro" id="IPR029062">
    <property type="entry name" value="Class_I_gatase-like"/>
</dbReference>
<evidence type="ECO:0000313" key="1">
    <source>
        <dbReference type="EMBL" id="MBF4693407.1"/>
    </source>
</evidence>
<dbReference type="InterPro" id="IPR011697">
    <property type="entry name" value="Peptidase_C26"/>
</dbReference>
<evidence type="ECO:0000313" key="2">
    <source>
        <dbReference type="Proteomes" id="UP000614200"/>
    </source>
</evidence>
<dbReference type="PANTHER" id="PTHR43235">
    <property type="entry name" value="GLUTAMINE AMIDOTRANSFERASE PB2B2.05-RELATED"/>
    <property type="match status" value="1"/>
</dbReference>
<comment type="caution">
    <text evidence="1">The sequence shown here is derived from an EMBL/GenBank/DDBJ whole genome shotgun (WGS) entry which is preliminary data.</text>
</comment>
<gene>
    <name evidence="1" type="ORF">ISU02_09760</name>
</gene>
<proteinExistence type="predicted"/>
<sequence length="249" mass="28055">MRPIIGITANYSTNDSFGISEGIGAIKQEWQLLADDYVYSIEAAGGTPVILPVLKDLDQLSDLIKHLDGIIFTGGKDIDPNYYGQYPTKALGLLIPERDRFEIELAKIVLSESNIPVLGICRGCQLLTVATGGTLFQDMQYQKSTLFNHACTNSPKHYPIHNAQVDTHSLIYDIFNTDQIRVNSFHHQAIDQLGKGFKVTMSADDNTVEAIEMPPERYVVGIQWHPEMMTREHPYYLKIFTDFVKRCSK</sequence>
<organism evidence="1 2">
    <name type="scientific">Fusibacter ferrireducens</name>
    <dbReference type="NCBI Taxonomy" id="2785058"/>
    <lineage>
        <taxon>Bacteria</taxon>
        <taxon>Bacillati</taxon>
        <taxon>Bacillota</taxon>
        <taxon>Clostridia</taxon>
        <taxon>Eubacteriales</taxon>
        <taxon>Eubacteriales Family XII. Incertae Sedis</taxon>
        <taxon>Fusibacter</taxon>
    </lineage>
</organism>
<dbReference type="SUPFAM" id="SSF52317">
    <property type="entry name" value="Class I glutamine amidotransferase-like"/>
    <property type="match status" value="1"/>
</dbReference>
<dbReference type="CDD" id="cd01745">
    <property type="entry name" value="GATase1_2"/>
    <property type="match status" value="1"/>
</dbReference>
<dbReference type="EMBL" id="JADKNH010000005">
    <property type="protein sequence ID" value="MBF4693407.1"/>
    <property type="molecule type" value="Genomic_DNA"/>
</dbReference>
<dbReference type="Pfam" id="PF07722">
    <property type="entry name" value="Peptidase_C26"/>
    <property type="match status" value="1"/>
</dbReference>
<accession>A0ABR9ZSH8</accession>
<dbReference type="PROSITE" id="PS51273">
    <property type="entry name" value="GATASE_TYPE_1"/>
    <property type="match status" value="1"/>
</dbReference>
<keyword evidence="2" id="KW-1185">Reference proteome</keyword>
<reference evidence="1 2" key="1">
    <citation type="submission" date="2020-11" db="EMBL/GenBank/DDBJ databases">
        <title>Fusibacter basophilias sp. nov.</title>
        <authorList>
            <person name="Qiu D."/>
        </authorList>
    </citation>
    <scope>NUCLEOTIDE SEQUENCE [LARGE SCALE GENOMIC DNA]</scope>
    <source>
        <strain evidence="1 2">Q10-2</strain>
    </source>
</reference>
<name>A0ABR9ZSH8_9FIRM</name>
<keyword evidence="1" id="KW-0378">Hydrolase</keyword>
<dbReference type="RefSeq" id="WP_194701639.1">
    <property type="nucleotide sequence ID" value="NZ_JADKNH010000005.1"/>
</dbReference>
<dbReference type="GO" id="GO:0016787">
    <property type="term" value="F:hydrolase activity"/>
    <property type="evidence" value="ECO:0007669"/>
    <property type="project" value="UniProtKB-KW"/>
</dbReference>
<dbReference type="InterPro" id="IPR044668">
    <property type="entry name" value="PuuD-like"/>
</dbReference>
<dbReference type="Gene3D" id="3.40.50.880">
    <property type="match status" value="1"/>
</dbReference>
<dbReference type="PANTHER" id="PTHR43235:SF1">
    <property type="entry name" value="GLUTAMINE AMIDOTRANSFERASE PB2B2.05-RELATED"/>
    <property type="match status" value="1"/>
</dbReference>
<protein>
    <submittedName>
        <fullName evidence="1">Gamma-glutamyl-gamma-aminobutyrate hydrolase family protein</fullName>
    </submittedName>
</protein>